<protein>
    <submittedName>
        <fullName evidence="4">TetR family transcriptional regulator</fullName>
    </submittedName>
</protein>
<gene>
    <name evidence="4" type="ORF">PSTEL_05070</name>
</gene>
<accession>A0A089LTJ8</accession>
<evidence type="ECO:0000256" key="2">
    <source>
        <dbReference type="PROSITE-ProRule" id="PRU00335"/>
    </source>
</evidence>
<dbReference type="AlphaFoldDB" id="A0A089LTJ8"/>
<keyword evidence="5" id="KW-1185">Reference proteome</keyword>
<organism evidence="4 5">
    <name type="scientific">Paenibacillus stellifer</name>
    <dbReference type="NCBI Taxonomy" id="169760"/>
    <lineage>
        <taxon>Bacteria</taxon>
        <taxon>Bacillati</taxon>
        <taxon>Bacillota</taxon>
        <taxon>Bacilli</taxon>
        <taxon>Bacillales</taxon>
        <taxon>Paenibacillaceae</taxon>
        <taxon>Paenibacillus</taxon>
    </lineage>
</organism>
<feature type="DNA-binding region" description="H-T-H motif" evidence="2">
    <location>
        <begin position="33"/>
        <end position="52"/>
    </location>
</feature>
<dbReference type="Pfam" id="PF00440">
    <property type="entry name" value="TetR_N"/>
    <property type="match status" value="1"/>
</dbReference>
<dbReference type="InterPro" id="IPR001647">
    <property type="entry name" value="HTH_TetR"/>
</dbReference>
<dbReference type="STRING" id="169760.PSTEL_05070"/>
<evidence type="ECO:0000259" key="3">
    <source>
        <dbReference type="PROSITE" id="PS50977"/>
    </source>
</evidence>
<dbReference type="InterPro" id="IPR009057">
    <property type="entry name" value="Homeodomain-like_sf"/>
</dbReference>
<evidence type="ECO:0000313" key="4">
    <source>
        <dbReference type="EMBL" id="AIQ62563.1"/>
    </source>
</evidence>
<dbReference type="SUPFAM" id="SSF46689">
    <property type="entry name" value="Homeodomain-like"/>
    <property type="match status" value="1"/>
</dbReference>
<dbReference type="HOGENOM" id="CLU_069356_30_2_9"/>
<dbReference type="InterPro" id="IPR050624">
    <property type="entry name" value="HTH-type_Tx_Regulator"/>
</dbReference>
<evidence type="ECO:0000256" key="1">
    <source>
        <dbReference type="ARBA" id="ARBA00023125"/>
    </source>
</evidence>
<dbReference type="PANTHER" id="PTHR43479:SF11">
    <property type="entry name" value="ACREF_ENVCD OPERON REPRESSOR-RELATED"/>
    <property type="match status" value="1"/>
</dbReference>
<dbReference type="Gene3D" id="1.10.357.10">
    <property type="entry name" value="Tetracycline Repressor, domain 2"/>
    <property type="match status" value="1"/>
</dbReference>
<keyword evidence="1 2" id="KW-0238">DNA-binding</keyword>
<dbReference type="RefSeq" id="WP_038693849.1">
    <property type="nucleotide sequence ID" value="NZ_CP009286.1"/>
</dbReference>
<feature type="domain" description="HTH tetR-type" evidence="3">
    <location>
        <begin position="9"/>
        <end position="70"/>
    </location>
</feature>
<dbReference type="GO" id="GO:0003677">
    <property type="term" value="F:DNA binding"/>
    <property type="evidence" value="ECO:0007669"/>
    <property type="project" value="UniProtKB-UniRule"/>
</dbReference>
<sequence>MNGFEKRTQEKKNQVLEATFNLMNTEAGIEKLTMDEIAEHSNVGKTTIFKYFGSKENLIHEVFKYFLNKMGDTARDIMAENKPFEETLIAMSQNKIQYLDKIKKEFYLDLMDFFTKKGDDGLSLMMQQYAKESFNIMLDLFHRGRKEGKVDLKYSDEFLLIYFQALVEGISSPHIYSKIIPYTAQWTELLIKGIAPSPQSGSAHK</sequence>
<dbReference type="OrthoDB" id="113732at2"/>
<dbReference type="KEGG" id="pste:PSTEL_05070"/>
<evidence type="ECO:0000313" key="5">
    <source>
        <dbReference type="Proteomes" id="UP000029507"/>
    </source>
</evidence>
<dbReference type="Proteomes" id="UP000029507">
    <property type="component" value="Chromosome"/>
</dbReference>
<dbReference type="PANTHER" id="PTHR43479">
    <property type="entry name" value="ACREF/ENVCD OPERON REPRESSOR-RELATED"/>
    <property type="match status" value="1"/>
</dbReference>
<dbReference type="EMBL" id="CP009286">
    <property type="protein sequence ID" value="AIQ62563.1"/>
    <property type="molecule type" value="Genomic_DNA"/>
</dbReference>
<dbReference type="InterPro" id="IPR023772">
    <property type="entry name" value="DNA-bd_HTH_TetR-type_CS"/>
</dbReference>
<proteinExistence type="predicted"/>
<dbReference type="PROSITE" id="PS01081">
    <property type="entry name" value="HTH_TETR_1"/>
    <property type="match status" value="1"/>
</dbReference>
<dbReference type="PROSITE" id="PS50977">
    <property type="entry name" value="HTH_TETR_2"/>
    <property type="match status" value="1"/>
</dbReference>
<name>A0A089LTJ8_9BACL</name>
<reference evidence="4 5" key="1">
    <citation type="submission" date="2014-08" db="EMBL/GenBank/DDBJ databases">
        <title>Comparative genomics of the Paenibacillus odorifer group.</title>
        <authorList>
            <person name="den Bakker H.C."/>
            <person name="Tsai Y.-C."/>
            <person name="Martin N."/>
            <person name="Korlach J."/>
            <person name="Wiedmann M."/>
        </authorList>
    </citation>
    <scope>NUCLEOTIDE SEQUENCE [LARGE SCALE GENOMIC DNA]</scope>
    <source>
        <strain evidence="4 5">DSM 14472</strain>
    </source>
</reference>